<keyword evidence="1" id="KW-0472">Membrane</keyword>
<dbReference type="EMBL" id="BNAP01000021">
    <property type="protein sequence ID" value="GHG98488.1"/>
    <property type="molecule type" value="Genomic_DNA"/>
</dbReference>
<gene>
    <name evidence="2" type="ORF">GCM10010961_33860</name>
</gene>
<evidence type="ECO:0000256" key="1">
    <source>
        <dbReference type="SAM" id="Phobius"/>
    </source>
</evidence>
<accession>A0A8J3HBF7</accession>
<evidence type="ECO:0000313" key="3">
    <source>
        <dbReference type="Proteomes" id="UP000611500"/>
    </source>
</evidence>
<protein>
    <submittedName>
        <fullName evidence="2">Uncharacterized protein</fullName>
    </submittedName>
</protein>
<proteinExistence type="predicted"/>
<evidence type="ECO:0000313" key="2">
    <source>
        <dbReference type="EMBL" id="GHG98488.1"/>
    </source>
</evidence>
<sequence length="179" mass="18779">MQISRPFRKIADIAAGFNDIVSAIATIAALLGTGSSLGSKSLSGLQVAHLPFALRLVAYLIIAAGLGWALGSLVKLSSRLPTRGMRPIFVALSTLAFAGLVAGAGSWLIGAPSDRDLSRWLNIVMPLLGGCIALRATVHRFSAEFGVVGKSEILFRSNTILLFTISLAIVLGFQELGMT</sequence>
<comment type="caution">
    <text evidence="2">The sequence shown here is derived from an EMBL/GenBank/DDBJ whole genome shotgun (WGS) entry which is preliminary data.</text>
</comment>
<reference evidence="2" key="1">
    <citation type="journal article" date="2014" name="Int. J. Syst. Evol. Microbiol.">
        <title>Complete genome sequence of Corynebacterium casei LMG S-19264T (=DSM 44701T), isolated from a smear-ripened cheese.</title>
        <authorList>
            <consortium name="US DOE Joint Genome Institute (JGI-PGF)"/>
            <person name="Walter F."/>
            <person name="Albersmeier A."/>
            <person name="Kalinowski J."/>
            <person name="Ruckert C."/>
        </authorList>
    </citation>
    <scope>NUCLEOTIDE SEQUENCE</scope>
    <source>
        <strain evidence="2">CGMCC 1.7081</strain>
    </source>
</reference>
<feature type="transmembrane region" description="Helical" evidence="1">
    <location>
        <begin position="88"/>
        <end position="108"/>
    </location>
</feature>
<keyword evidence="1" id="KW-1133">Transmembrane helix</keyword>
<dbReference type="Proteomes" id="UP000611500">
    <property type="component" value="Unassembled WGS sequence"/>
</dbReference>
<feature type="transmembrane region" description="Helical" evidence="1">
    <location>
        <begin position="12"/>
        <end position="32"/>
    </location>
</feature>
<dbReference type="AlphaFoldDB" id="A0A8J3HBF7"/>
<feature type="transmembrane region" description="Helical" evidence="1">
    <location>
        <begin position="153"/>
        <end position="173"/>
    </location>
</feature>
<organism evidence="2 3">
    <name type="scientific">Pseudodonghicola xiamenensis</name>
    <dbReference type="NCBI Taxonomy" id="337702"/>
    <lineage>
        <taxon>Bacteria</taxon>
        <taxon>Pseudomonadati</taxon>
        <taxon>Pseudomonadota</taxon>
        <taxon>Alphaproteobacteria</taxon>
        <taxon>Rhodobacterales</taxon>
        <taxon>Paracoccaceae</taxon>
        <taxon>Pseudodonghicola</taxon>
    </lineage>
</organism>
<name>A0A8J3HBF7_9RHOB</name>
<keyword evidence="3" id="KW-1185">Reference proteome</keyword>
<feature type="transmembrane region" description="Helical" evidence="1">
    <location>
        <begin position="120"/>
        <end position="141"/>
    </location>
</feature>
<feature type="transmembrane region" description="Helical" evidence="1">
    <location>
        <begin position="52"/>
        <end position="76"/>
    </location>
</feature>
<reference evidence="2" key="2">
    <citation type="submission" date="2020-09" db="EMBL/GenBank/DDBJ databases">
        <authorList>
            <person name="Sun Q."/>
            <person name="Zhou Y."/>
        </authorList>
    </citation>
    <scope>NUCLEOTIDE SEQUENCE</scope>
    <source>
        <strain evidence="2">CGMCC 1.7081</strain>
    </source>
</reference>
<keyword evidence="1" id="KW-0812">Transmembrane</keyword>